<feature type="domain" description="SIS" evidence="1">
    <location>
        <begin position="39"/>
        <end position="171"/>
    </location>
</feature>
<dbReference type="Pfam" id="PF01380">
    <property type="entry name" value="SIS"/>
    <property type="match status" value="1"/>
</dbReference>
<dbReference type="InterPro" id="IPR046348">
    <property type="entry name" value="SIS_dom_sf"/>
</dbReference>
<dbReference type="Gene3D" id="3.40.50.10490">
    <property type="entry name" value="Glucose-6-phosphate isomerase like protein, domain 1"/>
    <property type="match status" value="1"/>
</dbReference>
<accession>X1FMQ6</accession>
<dbReference type="EMBL" id="BARU01002729">
    <property type="protein sequence ID" value="GAH30659.1"/>
    <property type="molecule type" value="Genomic_DNA"/>
</dbReference>
<name>X1FMQ6_9ZZZZ</name>
<evidence type="ECO:0000259" key="1">
    <source>
        <dbReference type="PROSITE" id="PS51464"/>
    </source>
</evidence>
<reference evidence="2" key="1">
    <citation type="journal article" date="2014" name="Front. Microbiol.">
        <title>High frequency of phylogenetically diverse reductive dehalogenase-homologous genes in deep subseafloor sedimentary metagenomes.</title>
        <authorList>
            <person name="Kawai M."/>
            <person name="Futagami T."/>
            <person name="Toyoda A."/>
            <person name="Takaki Y."/>
            <person name="Nishi S."/>
            <person name="Hori S."/>
            <person name="Arai W."/>
            <person name="Tsubouchi T."/>
            <person name="Morono Y."/>
            <person name="Uchiyama I."/>
            <person name="Ito T."/>
            <person name="Fujiyama A."/>
            <person name="Inagaki F."/>
            <person name="Takami H."/>
        </authorList>
    </citation>
    <scope>NUCLEOTIDE SEQUENCE</scope>
    <source>
        <strain evidence="2">Expedition CK06-06</strain>
    </source>
</reference>
<dbReference type="GO" id="GO:1901135">
    <property type="term" value="P:carbohydrate derivative metabolic process"/>
    <property type="evidence" value="ECO:0007669"/>
    <property type="project" value="InterPro"/>
</dbReference>
<comment type="caution">
    <text evidence="2">The sequence shown here is derived from an EMBL/GenBank/DDBJ whole genome shotgun (WGS) entry which is preliminary data.</text>
</comment>
<dbReference type="GO" id="GO:0097367">
    <property type="term" value="F:carbohydrate derivative binding"/>
    <property type="evidence" value="ECO:0007669"/>
    <property type="project" value="InterPro"/>
</dbReference>
<dbReference type="SUPFAM" id="SSF53697">
    <property type="entry name" value="SIS domain"/>
    <property type="match status" value="1"/>
</dbReference>
<proteinExistence type="predicted"/>
<dbReference type="InterPro" id="IPR035484">
    <property type="entry name" value="SIS_PGI/PMI_1"/>
</dbReference>
<sequence>MLDNPKEIEKIDQSNMRKLLFEFPSQCEKAIQLAEKFTIPEELFQKSDKIVVCGLGGSAIGGDILKTLLKQSLEIPILVNRSYTLPAAVNEKTLTFVISYSGNTEETLTTYKEAMKRKSRLISICSGGELRKLSEKDKVPCLLVPPGMPPRTTIGYLFIPLLKILERLKWT</sequence>
<protein>
    <recommendedName>
        <fullName evidence="1">SIS domain-containing protein</fullName>
    </recommendedName>
</protein>
<evidence type="ECO:0000313" key="2">
    <source>
        <dbReference type="EMBL" id="GAH30659.1"/>
    </source>
</evidence>
<dbReference type="AlphaFoldDB" id="X1FMQ6"/>
<gene>
    <name evidence="2" type="ORF">S03H2_06288</name>
</gene>
<dbReference type="CDD" id="cd05017">
    <property type="entry name" value="SIS_PGI_PMI_1"/>
    <property type="match status" value="1"/>
</dbReference>
<dbReference type="InterPro" id="IPR001347">
    <property type="entry name" value="SIS_dom"/>
</dbReference>
<feature type="non-terminal residue" evidence="2">
    <location>
        <position position="171"/>
    </location>
</feature>
<dbReference type="PROSITE" id="PS51464">
    <property type="entry name" value="SIS"/>
    <property type="match status" value="1"/>
</dbReference>
<organism evidence="2">
    <name type="scientific">marine sediment metagenome</name>
    <dbReference type="NCBI Taxonomy" id="412755"/>
    <lineage>
        <taxon>unclassified sequences</taxon>
        <taxon>metagenomes</taxon>
        <taxon>ecological metagenomes</taxon>
    </lineage>
</organism>